<evidence type="ECO:0000313" key="1">
    <source>
        <dbReference type="EMBL" id="KAJ2804195.1"/>
    </source>
</evidence>
<sequence length="118" mass="11918">MARSTASTALVAAAFAAVVLAADAAPVADLHRRGGTGAFAGVGYGAWGYGTPGYGGWGYGAPGYGGWGFFPYAASNTNALNANSNFAHFNDDTLYVNNKDATTANSNVNAFNQANVVA</sequence>
<gene>
    <name evidence="1" type="ORF">H4R21_001735</name>
</gene>
<organism evidence="1 2">
    <name type="scientific">Coemansia helicoidea</name>
    <dbReference type="NCBI Taxonomy" id="1286919"/>
    <lineage>
        <taxon>Eukaryota</taxon>
        <taxon>Fungi</taxon>
        <taxon>Fungi incertae sedis</taxon>
        <taxon>Zoopagomycota</taxon>
        <taxon>Kickxellomycotina</taxon>
        <taxon>Kickxellomycetes</taxon>
        <taxon>Kickxellales</taxon>
        <taxon>Kickxellaceae</taxon>
        <taxon>Coemansia</taxon>
    </lineage>
</organism>
<evidence type="ECO:0000313" key="2">
    <source>
        <dbReference type="Proteomes" id="UP001140087"/>
    </source>
</evidence>
<dbReference type="Proteomes" id="UP001140087">
    <property type="component" value="Unassembled WGS sequence"/>
</dbReference>
<dbReference type="EMBL" id="JANBUN010000382">
    <property type="protein sequence ID" value="KAJ2804195.1"/>
    <property type="molecule type" value="Genomic_DNA"/>
</dbReference>
<name>A0ACC1LA08_9FUNG</name>
<comment type="caution">
    <text evidence="1">The sequence shown here is derived from an EMBL/GenBank/DDBJ whole genome shotgun (WGS) entry which is preliminary data.</text>
</comment>
<keyword evidence="2" id="KW-1185">Reference proteome</keyword>
<reference evidence="1" key="1">
    <citation type="submission" date="2022-07" db="EMBL/GenBank/DDBJ databases">
        <title>Phylogenomic reconstructions and comparative analyses of Kickxellomycotina fungi.</title>
        <authorList>
            <person name="Reynolds N.K."/>
            <person name="Stajich J.E."/>
            <person name="Barry K."/>
            <person name="Grigoriev I.V."/>
            <person name="Crous P."/>
            <person name="Smith M.E."/>
        </authorList>
    </citation>
    <scope>NUCLEOTIDE SEQUENCE</scope>
    <source>
        <strain evidence="1">BCRC 34780</strain>
    </source>
</reference>
<accession>A0ACC1LA08</accession>
<proteinExistence type="predicted"/>
<protein>
    <submittedName>
        <fullName evidence="1">Uncharacterized protein</fullName>
    </submittedName>
</protein>